<dbReference type="HAMAP" id="MF_01337_B">
    <property type="entry name" value="Ribosomal_uL18_B"/>
    <property type="match status" value="1"/>
</dbReference>
<dbReference type="EMBL" id="LBXO01000046">
    <property type="protein sequence ID" value="KKR31956.1"/>
    <property type="molecule type" value="Genomic_DNA"/>
</dbReference>
<dbReference type="PANTHER" id="PTHR12899:SF3">
    <property type="entry name" value="LARGE RIBOSOMAL SUBUNIT PROTEIN UL18M"/>
    <property type="match status" value="1"/>
</dbReference>
<dbReference type="GO" id="GO:0003735">
    <property type="term" value="F:structural constituent of ribosome"/>
    <property type="evidence" value="ECO:0007669"/>
    <property type="project" value="InterPro"/>
</dbReference>
<keyword evidence="2 7" id="KW-0699">rRNA-binding</keyword>
<dbReference type="AlphaFoldDB" id="A0A0G0Q3J4"/>
<name>A0A0G0Q3J4_9BACT</name>
<evidence type="ECO:0000256" key="3">
    <source>
        <dbReference type="ARBA" id="ARBA00022884"/>
    </source>
</evidence>
<dbReference type="Gene3D" id="3.30.420.100">
    <property type="match status" value="1"/>
</dbReference>
<comment type="subunit">
    <text evidence="7">Part of the 50S ribosomal subunit; part of the 5S rRNA/L5/L18/L25 subcomplex. Contacts the 5S and 23S rRNAs.</text>
</comment>
<keyword evidence="4 7" id="KW-0689">Ribosomal protein</keyword>
<evidence type="ECO:0000256" key="6">
    <source>
        <dbReference type="ARBA" id="ARBA00035197"/>
    </source>
</evidence>
<dbReference type="PANTHER" id="PTHR12899">
    <property type="entry name" value="39S RIBOSOMAL PROTEIN L18, MITOCHONDRIAL"/>
    <property type="match status" value="1"/>
</dbReference>
<protein>
    <recommendedName>
        <fullName evidence="6 7">Large ribosomal subunit protein uL18</fullName>
    </recommendedName>
</protein>
<dbReference type="CDD" id="cd00432">
    <property type="entry name" value="Ribosomal_L18_L5e"/>
    <property type="match status" value="1"/>
</dbReference>
<evidence type="ECO:0000313" key="10">
    <source>
        <dbReference type="Proteomes" id="UP000034137"/>
    </source>
</evidence>
<evidence type="ECO:0000256" key="2">
    <source>
        <dbReference type="ARBA" id="ARBA00022730"/>
    </source>
</evidence>
<dbReference type="GO" id="GO:0006412">
    <property type="term" value="P:translation"/>
    <property type="evidence" value="ECO:0007669"/>
    <property type="project" value="UniProtKB-UniRule"/>
</dbReference>
<evidence type="ECO:0000256" key="1">
    <source>
        <dbReference type="ARBA" id="ARBA00007116"/>
    </source>
</evidence>
<gene>
    <name evidence="7" type="primary">rplR</name>
    <name evidence="9" type="ORF">UT64_C0046G0004</name>
</gene>
<dbReference type="GO" id="GO:0008097">
    <property type="term" value="F:5S rRNA binding"/>
    <property type="evidence" value="ECO:0007669"/>
    <property type="project" value="TreeGrafter"/>
</dbReference>
<organism evidence="9 10">
    <name type="scientific">Candidatus Falkowbacteria bacterium GW2011_GWF2_39_8</name>
    <dbReference type="NCBI Taxonomy" id="1618642"/>
    <lineage>
        <taxon>Bacteria</taxon>
        <taxon>Candidatus Falkowiibacteriota</taxon>
    </lineage>
</organism>
<dbReference type="Pfam" id="PF00861">
    <property type="entry name" value="Ribosomal_L18p"/>
    <property type="match status" value="1"/>
</dbReference>
<keyword evidence="5 7" id="KW-0687">Ribonucleoprotein</keyword>
<evidence type="ECO:0000256" key="4">
    <source>
        <dbReference type="ARBA" id="ARBA00022980"/>
    </source>
</evidence>
<evidence type="ECO:0000256" key="7">
    <source>
        <dbReference type="HAMAP-Rule" id="MF_01337"/>
    </source>
</evidence>
<feature type="compositionally biased region" description="Basic residues" evidence="8">
    <location>
        <begin position="10"/>
        <end position="20"/>
    </location>
</feature>
<dbReference type="GO" id="GO:0022625">
    <property type="term" value="C:cytosolic large ribosomal subunit"/>
    <property type="evidence" value="ECO:0007669"/>
    <property type="project" value="TreeGrafter"/>
</dbReference>
<feature type="region of interest" description="Disordered" evidence="8">
    <location>
        <begin position="1"/>
        <end position="24"/>
    </location>
</feature>
<proteinExistence type="inferred from homology"/>
<evidence type="ECO:0000256" key="8">
    <source>
        <dbReference type="SAM" id="MobiDB-lite"/>
    </source>
</evidence>
<dbReference type="SUPFAM" id="SSF53137">
    <property type="entry name" value="Translational machinery components"/>
    <property type="match status" value="1"/>
</dbReference>
<keyword evidence="3 7" id="KW-0694">RNA-binding</keyword>
<dbReference type="Proteomes" id="UP000034137">
    <property type="component" value="Unassembled WGS sequence"/>
</dbReference>
<comment type="caution">
    <text evidence="9">The sequence shown here is derived from an EMBL/GenBank/DDBJ whole genome shotgun (WGS) entry which is preliminary data.</text>
</comment>
<comment type="similarity">
    <text evidence="1 7">Belongs to the universal ribosomal protein uL18 family.</text>
</comment>
<sequence length="118" mass="12818">MNQAKDKQLKRDRRRNKIRSKISGTGSIPRLSVFRSNDGMFLQLIDDTSGKTLASAGSHEVKKGSEGKIGVSLELGKIIAKKAQDAGIKKVVFDRGGYQYHGRVKAAAEGAREGGLEF</sequence>
<comment type="function">
    <text evidence="7">This is one of the proteins that bind and probably mediate the attachment of the 5S RNA into the large ribosomal subunit, where it forms part of the central protuberance.</text>
</comment>
<dbReference type="PATRIC" id="fig|1618642.3.peg.798"/>
<dbReference type="InterPro" id="IPR004389">
    <property type="entry name" value="Ribosomal_uL18_bac-type"/>
</dbReference>
<reference evidence="9 10" key="1">
    <citation type="journal article" date="2015" name="Nature">
        <title>rRNA introns, odd ribosomes, and small enigmatic genomes across a large radiation of phyla.</title>
        <authorList>
            <person name="Brown C.T."/>
            <person name="Hug L.A."/>
            <person name="Thomas B.C."/>
            <person name="Sharon I."/>
            <person name="Castelle C.J."/>
            <person name="Singh A."/>
            <person name="Wilkins M.J."/>
            <person name="Williams K.H."/>
            <person name="Banfield J.F."/>
        </authorList>
    </citation>
    <scope>NUCLEOTIDE SEQUENCE [LARGE SCALE GENOMIC DNA]</scope>
</reference>
<evidence type="ECO:0000313" key="9">
    <source>
        <dbReference type="EMBL" id="KKR31956.1"/>
    </source>
</evidence>
<evidence type="ECO:0000256" key="5">
    <source>
        <dbReference type="ARBA" id="ARBA00023274"/>
    </source>
</evidence>
<dbReference type="NCBIfam" id="TIGR00060">
    <property type="entry name" value="L18_bact"/>
    <property type="match status" value="1"/>
</dbReference>
<dbReference type="FunFam" id="3.30.420.100:FF:000001">
    <property type="entry name" value="50S ribosomal protein L18"/>
    <property type="match status" value="1"/>
</dbReference>
<dbReference type="InterPro" id="IPR005484">
    <property type="entry name" value="Ribosomal_uL18_bac/plant/anim"/>
</dbReference>
<accession>A0A0G0Q3J4</accession>
<dbReference type="InterPro" id="IPR057268">
    <property type="entry name" value="Ribosomal_L18"/>
</dbReference>